<name>W7IWH8_9PSEU</name>
<dbReference type="PANTHER" id="PTHR33495">
    <property type="entry name" value="ANTI-SIGMA FACTOR ANTAGONIST TM_1081-RELATED-RELATED"/>
    <property type="match status" value="1"/>
</dbReference>
<dbReference type="InterPro" id="IPR036513">
    <property type="entry name" value="STAS_dom_sf"/>
</dbReference>
<evidence type="ECO:0000256" key="1">
    <source>
        <dbReference type="ARBA" id="ARBA00009013"/>
    </source>
</evidence>
<evidence type="ECO:0000259" key="3">
    <source>
        <dbReference type="PROSITE" id="PS50801"/>
    </source>
</evidence>
<dbReference type="OrthoDB" id="3634873at2"/>
<evidence type="ECO:0000313" key="4">
    <source>
        <dbReference type="EMBL" id="EWC60806.1"/>
    </source>
</evidence>
<dbReference type="Pfam" id="PF13466">
    <property type="entry name" value="STAS_2"/>
    <property type="match status" value="1"/>
</dbReference>
<dbReference type="RefSeq" id="WP_052021360.1">
    <property type="nucleotide sequence ID" value="NZ_AYXG01000143.1"/>
</dbReference>
<accession>A0A8E2X2V8</accession>
<reference evidence="4 5" key="1">
    <citation type="journal article" date="2014" name="Genome Announc.">
        <title>Draft Genome Sequence of the Antitrypanosomally Active Sponge-Associated Bacterium Actinokineospora sp. Strain EG49.</title>
        <authorList>
            <person name="Harjes J."/>
            <person name="Ryu T."/>
            <person name="Abdelmohsen U.R."/>
            <person name="Moitinho-Silva L."/>
            <person name="Horn H."/>
            <person name="Ravasi T."/>
            <person name="Hentschel U."/>
        </authorList>
    </citation>
    <scope>NUCLEOTIDE SEQUENCE [LARGE SCALE GENOMIC DNA]</scope>
    <source>
        <strain evidence="4 5">EG49</strain>
    </source>
</reference>
<dbReference type="PANTHER" id="PTHR33495:SF2">
    <property type="entry name" value="ANTI-SIGMA FACTOR ANTAGONIST TM_1081-RELATED"/>
    <property type="match status" value="1"/>
</dbReference>
<dbReference type="Proteomes" id="UP000019277">
    <property type="component" value="Unassembled WGS sequence"/>
</dbReference>
<dbReference type="Gene3D" id="3.30.750.24">
    <property type="entry name" value="STAS domain"/>
    <property type="match status" value="1"/>
</dbReference>
<gene>
    <name evidence="4" type="ORF">UO65_3895</name>
</gene>
<dbReference type="PROSITE" id="PS50801">
    <property type="entry name" value="STAS"/>
    <property type="match status" value="1"/>
</dbReference>
<proteinExistence type="inferred from homology"/>
<dbReference type="InterPro" id="IPR002645">
    <property type="entry name" value="STAS_dom"/>
</dbReference>
<comment type="caution">
    <text evidence="4">The sequence shown here is derived from an EMBL/GenBank/DDBJ whole genome shotgun (WGS) entry which is preliminary data.</text>
</comment>
<dbReference type="NCBIfam" id="TIGR00377">
    <property type="entry name" value="ant_ant_sig"/>
    <property type="match status" value="1"/>
</dbReference>
<organism evidence="4 5">
    <name type="scientific">Actinokineospora spheciospongiae</name>
    <dbReference type="NCBI Taxonomy" id="909613"/>
    <lineage>
        <taxon>Bacteria</taxon>
        <taxon>Bacillati</taxon>
        <taxon>Actinomycetota</taxon>
        <taxon>Actinomycetes</taxon>
        <taxon>Pseudonocardiales</taxon>
        <taxon>Pseudonocardiaceae</taxon>
        <taxon>Actinokineospora</taxon>
    </lineage>
</organism>
<sequence length="117" mass="12190">MAETVVSVQAVETAGETVVLKVRGDIDMASRDSFHRSLFEQCSAASGCSVVVDLSEVGFMGSVGVAGLVEAKARCAERGCTLRVLVVDNRPVLRLLELASLMAPLDVHTDPSGITGG</sequence>
<dbReference type="EMBL" id="AYXG01000143">
    <property type="protein sequence ID" value="EWC60806.1"/>
    <property type="molecule type" value="Genomic_DNA"/>
</dbReference>
<feature type="domain" description="STAS" evidence="3">
    <location>
        <begin position="7"/>
        <end position="101"/>
    </location>
</feature>
<dbReference type="AlphaFoldDB" id="W7IWH8"/>
<keyword evidence="5" id="KW-1185">Reference proteome</keyword>
<evidence type="ECO:0000256" key="2">
    <source>
        <dbReference type="RuleBase" id="RU003749"/>
    </source>
</evidence>
<dbReference type="GO" id="GO:0043856">
    <property type="term" value="F:anti-sigma factor antagonist activity"/>
    <property type="evidence" value="ECO:0007669"/>
    <property type="project" value="InterPro"/>
</dbReference>
<dbReference type="CDD" id="cd07043">
    <property type="entry name" value="STAS_anti-anti-sigma_factors"/>
    <property type="match status" value="1"/>
</dbReference>
<dbReference type="InterPro" id="IPR003658">
    <property type="entry name" value="Anti-sigma_ant"/>
</dbReference>
<dbReference type="InterPro" id="IPR058548">
    <property type="entry name" value="MlaB-like_STAS"/>
</dbReference>
<dbReference type="STRING" id="909613.UO65_3895"/>
<accession>W7IWH8</accession>
<dbReference type="SUPFAM" id="SSF52091">
    <property type="entry name" value="SpoIIaa-like"/>
    <property type="match status" value="1"/>
</dbReference>
<protein>
    <recommendedName>
        <fullName evidence="2">Anti-sigma factor antagonist</fullName>
    </recommendedName>
</protein>
<evidence type="ECO:0000313" key="5">
    <source>
        <dbReference type="Proteomes" id="UP000019277"/>
    </source>
</evidence>
<comment type="similarity">
    <text evidence="1 2">Belongs to the anti-sigma-factor antagonist family.</text>
</comment>